<comment type="function">
    <text evidence="2">Antitoxin component of a type II toxin-antitoxin (TA) system.</text>
</comment>
<protein>
    <recommendedName>
        <fullName evidence="2">Antitoxin</fullName>
    </recommendedName>
</protein>
<dbReference type="Pfam" id="PF02604">
    <property type="entry name" value="PhdYeFM_antitox"/>
    <property type="match status" value="1"/>
</dbReference>
<dbReference type="InterPro" id="IPR036165">
    <property type="entry name" value="YefM-like_sf"/>
</dbReference>
<accession>A0A4R4D396</accession>
<dbReference type="EMBL" id="SKBM01000036">
    <property type="protein sequence ID" value="TCZ53903.1"/>
    <property type="molecule type" value="Genomic_DNA"/>
</dbReference>
<evidence type="ECO:0000313" key="4">
    <source>
        <dbReference type="Proteomes" id="UP000295023"/>
    </source>
</evidence>
<dbReference type="OrthoDB" id="165038at2"/>
<dbReference type="NCBIfam" id="TIGR01552">
    <property type="entry name" value="phd_fam"/>
    <property type="match status" value="1"/>
</dbReference>
<comment type="caution">
    <text evidence="3">The sequence shown here is derived from an EMBL/GenBank/DDBJ whole genome shotgun (WGS) entry which is preliminary data.</text>
</comment>
<sequence>MTEPMLKVPAAEAQRNFGLYQDKALTQPVAITRNGRPRTVLISIEEYERLKRRDRQVMRTEDMSQDLADAIMAAEPPEASKQFDHEVR</sequence>
<dbReference type="RefSeq" id="WP_132296040.1">
    <property type="nucleotide sequence ID" value="NZ_SKBM01000036.1"/>
</dbReference>
<evidence type="ECO:0000256" key="2">
    <source>
        <dbReference type="RuleBase" id="RU362080"/>
    </source>
</evidence>
<name>A0A4R4D396_9PROT</name>
<dbReference type="Proteomes" id="UP000295023">
    <property type="component" value="Unassembled WGS sequence"/>
</dbReference>
<keyword evidence="4" id="KW-1185">Reference proteome</keyword>
<evidence type="ECO:0000256" key="1">
    <source>
        <dbReference type="ARBA" id="ARBA00009981"/>
    </source>
</evidence>
<evidence type="ECO:0000313" key="3">
    <source>
        <dbReference type="EMBL" id="TCZ53903.1"/>
    </source>
</evidence>
<dbReference type="AlphaFoldDB" id="A0A4R4D396"/>
<dbReference type="Gene3D" id="3.40.1620.10">
    <property type="entry name" value="YefM-like domain"/>
    <property type="match status" value="1"/>
</dbReference>
<dbReference type="InterPro" id="IPR006442">
    <property type="entry name" value="Antitoxin_Phd/YefM"/>
</dbReference>
<gene>
    <name evidence="3" type="ORF">EXY23_24155</name>
</gene>
<comment type="similarity">
    <text evidence="1 2">Belongs to the phD/YefM antitoxin family.</text>
</comment>
<organism evidence="3 4">
    <name type="scientific">Roseicella aquatilis</name>
    <dbReference type="NCBI Taxonomy" id="2527868"/>
    <lineage>
        <taxon>Bacteria</taxon>
        <taxon>Pseudomonadati</taxon>
        <taxon>Pseudomonadota</taxon>
        <taxon>Alphaproteobacteria</taxon>
        <taxon>Acetobacterales</taxon>
        <taxon>Roseomonadaceae</taxon>
        <taxon>Roseicella</taxon>
    </lineage>
</organism>
<reference evidence="3 4" key="1">
    <citation type="submission" date="2019-03" db="EMBL/GenBank/DDBJ databases">
        <title>Paracraurococcus aquatilis NE82 genome sequence.</title>
        <authorList>
            <person name="Zhao Y."/>
            <person name="Du Z."/>
        </authorList>
    </citation>
    <scope>NUCLEOTIDE SEQUENCE [LARGE SCALE GENOMIC DNA]</scope>
    <source>
        <strain evidence="3 4">NE82</strain>
    </source>
</reference>
<proteinExistence type="inferred from homology"/>
<dbReference type="SUPFAM" id="SSF143120">
    <property type="entry name" value="YefM-like"/>
    <property type="match status" value="1"/>
</dbReference>